<accession>A0ACC3AYG4</accession>
<evidence type="ECO:0000313" key="1">
    <source>
        <dbReference type="EMBL" id="KAK1143039.1"/>
    </source>
</evidence>
<keyword evidence="2" id="KW-1185">Reference proteome</keyword>
<protein>
    <submittedName>
        <fullName evidence="1">Uncharacterized protein</fullName>
    </submittedName>
</protein>
<evidence type="ECO:0000313" key="2">
    <source>
        <dbReference type="Proteomes" id="UP001177260"/>
    </source>
</evidence>
<dbReference type="EMBL" id="JAOPJF010000044">
    <property type="protein sequence ID" value="KAK1143039.1"/>
    <property type="molecule type" value="Genomic_DNA"/>
</dbReference>
<proteinExistence type="predicted"/>
<comment type="caution">
    <text evidence="1">The sequence shown here is derived from an EMBL/GenBank/DDBJ whole genome shotgun (WGS) entry which is preliminary data.</text>
</comment>
<dbReference type="Proteomes" id="UP001177260">
    <property type="component" value="Unassembled WGS sequence"/>
</dbReference>
<name>A0ACC3AYG4_9EURO</name>
<reference evidence="1 2" key="1">
    <citation type="journal article" date="2023" name="ACS Omega">
        <title>Identification of the Neoaspergillic Acid Biosynthesis Gene Cluster by Establishing an In Vitro CRISPR-Ribonucleoprotein Genetic System in Aspergillus melleus.</title>
        <authorList>
            <person name="Yuan B."/>
            <person name="Grau M.F."/>
            <person name="Murata R.M."/>
            <person name="Torok T."/>
            <person name="Venkateswaran K."/>
            <person name="Stajich J.E."/>
            <person name="Wang C.C.C."/>
        </authorList>
    </citation>
    <scope>NUCLEOTIDE SEQUENCE [LARGE SCALE GENOMIC DNA]</scope>
    <source>
        <strain evidence="1 2">IMV 1140</strain>
    </source>
</reference>
<organism evidence="1 2">
    <name type="scientific">Aspergillus melleus</name>
    <dbReference type="NCBI Taxonomy" id="138277"/>
    <lineage>
        <taxon>Eukaryota</taxon>
        <taxon>Fungi</taxon>
        <taxon>Dikarya</taxon>
        <taxon>Ascomycota</taxon>
        <taxon>Pezizomycotina</taxon>
        <taxon>Eurotiomycetes</taxon>
        <taxon>Eurotiomycetidae</taxon>
        <taxon>Eurotiales</taxon>
        <taxon>Aspergillaceae</taxon>
        <taxon>Aspergillus</taxon>
        <taxon>Aspergillus subgen. Circumdati</taxon>
    </lineage>
</organism>
<gene>
    <name evidence="1" type="ORF">N8T08_007103</name>
</gene>
<sequence>MTTIPPAYSTDSPPSYDEVASKVDQLVAGSKSPQKYLDVAASLTDEERKVLQDGAEEHNPIKTDEDKEKLSLGAAKTMSTDETVEKLKEDAAKASAAVVAIDGSFTALQVQIASIDQLEQTDFLKQLNEHKGAYQSVLQKSRLLAADISQYGSSFDQLIVPLCADESLSVQQRKDQIQRFIEKANDFETQGNEINKDFEGLINNFISFTSQFSQWGKDKEKELNDEIKQIDEDLIELTKKLADLQTSLIALGVGLGVGLTIAGIGLALAGPVAPFILIGGLIFAGATAAAVAGIAIAMGIVSNQIDGKKQERAEKVDEIDKIQNARRGLEDMGNSQLTVFRDNVKVLQSYWTSMQADAREIDGWLDDGANLASMPSYMKSALDHAVTVYASMAQYMDAYAKGTQL</sequence>